<dbReference type="AlphaFoldDB" id="A0A8K0SM17"/>
<evidence type="ECO:0000256" key="1">
    <source>
        <dbReference type="ARBA" id="ARBA00023242"/>
    </source>
</evidence>
<dbReference type="Gene3D" id="4.10.240.10">
    <property type="entry name" value="Zn(2)-C6 fungal-type DNA-binding domain"/>
    <property type="match status" value="1"/>
</dbReference>
<accession>A0A8K0SM17</accession>
<protein>
    <recommendedName>
        <fullName evidence="2">Zn(2)-C6 fungal-type domain-containing protein</fullName>
    </recommendedName>
</protein>
<evidence type="ECO:0000313" key="3">
    <source>
        <dbReference type="EMBL" id="KAH7313586.1"/>
    </source>
</evidence>
<evidence type="ECO:0000259" key="2">
    <source>
        <dbReference type="PROSITE" id="PS50048"/>
    </source>
</evidence>
<dbReference type="CDD" id="cd00067">
    <property type="entry name" value="GAL4"/>
    <property type="match status" value="1"/>
</dbReference>
<evidence type="ECO:0000313" key="4">
    <source>
        <dbReference type="Proteomes" id="UP000813444"/>
    </source>
</evidence>
<dbReference type="PROSITE" id="PS50048">
    <property type="entry name" value="ZN2_CY6_FUNGAL_2"/>
    <property type="match status" value="1"/>
</dbReference>
<reference evidence="3" key="1">
    <citation type="journal article" date="2021" name="Nat. Commun.">
        <title>Genetic determinants of endophytism in the Arabidopsis root mycobiome.</title>
        <authorList>
            <person name="Mesny F."/>
            <person name="Miyauchi S."/>
            <person name="Thiergart T."/>
            <person name="Pickel B."/>
            <person name="Atanasova L."/>
            <person name="Karlsson M."/>
            <person name="Huettel B."/>
            <person name="Barry K.W."/>
            <person name="Haridas S."/>
            <person name="Chen C."/>
            <person name="Bauer D."/>
            <person name="Andreopoulos W."/>
            <person name="Pangilinan J."/>
            <person name="LaButti K."/>
            <person name="Riley R."/>
            <person name="Lipzen A."/>
            <person name="Clum A."/>
            <person name="Drula E."/>
            <person name="Henrissat B."/>
            <person name="Kohler A."/>
            <person name="Grigoriev I.V."/>
            <person name="Martin F.M."/>
            <person name="Hacquard S."/>
        </authorList>
    </citation>
    <scope>NUCLEOTIDE SEQUENCE</scope>
    <source>
        <strain evidence="3">MPI-CAGE-CH-0235</strain>
    </source>
</reference>
<organism evidence="3 4">
    <name type="scientific">Stachybotrys elegans</name>
    <dbReference type="NCBI Taxonomy" id="80388"/>
    <lineage>
        <taxon>Eukaryota</taxon>
        <taxon>Fungi</taxon>
        <taxon>Dikarya</taxon>
        <taxon>Ascomycota</taxon>
        <taxon>Pezizomycotina</taxon>
        <taxon>Sordariomycetes</taxon>
        <taxon>Hypocreomycetidae</taxon>
        <taxon>Hypocreales</taxon>
        <taxon>Stachybotryaceae</taxon>
        <taxon>Stachybotrys</taxon>
    </lineage>
</organism>
<dbReference type="GO" id="GO:0008270">
    <property type="term" value="F:zinc ion binding"/>
    <property type="evidence" value="ECO:0007669"/>
    <property type="project" value="InterPro"/>
</dbReference>
<keyword evidence="1" id="KW-0539">Nucleus</keyword>
<dbReference type="Proteomes" id="UP000813444">
    <property type="component" value="Unassembled WGS sequence"/>
</dbReference>
<dbReference type="InterPro" id="IPR036864">
    <property type="entry name" value="Zn2-C6_fun-type_DNA-bd_sf"/>
</dbReference>
<name>A0A8K0SM17_9HYPO</name>
<dbReference type="GO" id="GO:0000981">
    <property type="term" value="F:DNA-binding transcription factor activity, RNA polymerase II-specific"/>
    <property type="evidence" value="ECO:0007669"/>
    <property type="project" value="InterPro"/>
</dbReference>
<dbReference type="Pfam" id="PF00172">
    <property type="entry name" value="Zn_clus"/>
    <property type="match status" value="1"/>
</dbReference>
<dbReference type="EMBL" id="JAGPNK010000009">
    <property type="protein sequence ID" value="KAH7313586.1"/>
    <property type="molecule type" value="Genomic_DNA"/>
</dbReference>
<gene>
    <name evidence="3" type="ORF">B0I35DRAFT_276049</name>
</gene>
<dbReference type="InterPro" id="IPR053178">
    <property type="entry name" value="Osmoadaptation_assoc"/>
</dbReference>
<sequence length="525" mass="59338">MVGIPKTKRCQRCKHRKIKCDEKWPSCTPCFKARAQCSGPPQDHKFVHNGRHAKGGNTAFDARSSSSSTSHPTAFDLISVSVQTAPGGEAYGCYSMPSAPRPLPTTLADRVAARLIGHLDRDPFRDLLLNMSYFKYLPNRLNENVALRDCVAVFISAWANFRRRLPPDRLVDGQAYGKALRSLQRVLDGKQQLDPETLAAIIVLERSDAFFNLPNPTFHTVHARGIQTLMLKRGPPPVHGSSELDAILTLEAQVALLPLWLVEGGYNFFEEPPWHATIQRAHEIIKHLNPGFESAYELDQLYRQWPHLARELRSIYTNPDKTSGLGEAIDIRSRVVAIELRVQSIEQEIIVEGRKRGVFQEIPSPATRLGMQATFTYTKVDFAQLYLGVMMLRMVLFRMLYDLSVFVDEPDPSYIEAYEALCAKSRLSIPYARRLGPMAAMMFHAIWVVSFEGAHGADREDMLDFITETDAYRQVLPKDRADLEKHIIKTARTLIGSIGLDPEPSSKSRRVPCIARFQVHHHDKE</sequence>
<dbReference type="InterPro" id="IPR001138">
    <property type="entry name" value="Zn2Cys6_DnaBD"/>
</dbReference>
<comment type="caution">
    <text evidence="3">The sequence shown here is derived from an EMBL/GenBank/DDBJ whole genome shotgun (WGS) entry which is preliminary data.</text>
</comment>
<proteinExistence type="predicted"/>
<dbReference type="OrthoDB" id="5126878at2759"/>
<feature type="domain" description="Zn(2)-C6 fungal-type" evidence="2">
    <location>
        <begin position="9"/>
        <end position="38"/>
    </location>
</feature>
<dbReference type="SUPFAM" id="SSF57701">
    <property type="entry name" value="Zn2/Cys6 DNA-binding domain"/>
    <property type="match status" value="1"/>
</dbReference>
<dbReference type="PANTHER" id="PTHR38111">
    <property type="entry name" value="ZN(2)-C6 FUNGAL-TYPE DOMAIN-CONTAINING PROTEIN-RELATED"/>
    <property type="match status" value="1"/>
</dbReference>
<keyword evidence="4" id="KW-1185">Reference proteome</keyword>